<keyword evidence="1" id="KW-0813">Transport</keyword>
<dbReference type="Pfam" id="PF00127">
    <property type="entry name" value="Copper-bind"/>
    <property type="match status" value="1"/>
</dbReference>
<dbReference type="Gene3D" id="2.60.40.420">
    <property type="entry name" value="Cupredoxins - blue copper proteins"/>
    <property type="match status" value="1"/>
</dbReference>
<dbReference type="EMBL" id="MQWA01000001">
    <property type="protein sequence ID" value="PQJ27132.1"/>
    <property type="molecule type" value="Genomic_DNA"/>
</dbReference>
<evidence type="ECO:0000259" key="5">
    <source>
        <dbReference type="Pfam" id="PF00127"/>
    </source>
</evidence>
<evidence type="ECO:0000256" key="2">
    <source>
        <dbReference type="ARBA" id="ARBA00022723"/>
    </source>
</evidence>
<evidence type="ECO:0000259" key="6">
    <source>
        <dbReference type="Pfam" id="PF20601"/>
    </source>
</evidence>
<name>A0A2S7TYJ2_9BACT</name>
<accession>A0A2S7TYJ2</accession>
<evidence type="ECO:0000256" key="3">
    <source>
        <dbReference type="ARBA" id="ARBA00022982"/>
    </source>
</evidence>
<dbReference type="InterPro" id="IPR046476">
    <property type="entry name" value="DUF6797"/>
</dbReference>
<evidence type="ECO:0000313" key="8">
    <source>
        <dbReference type="Proteomes" id="UP000239907"/>
    </source>
</evidence>
<dbReference type="Pfam" id="PF20601">
    <property type="entry name" value="DUF6797"/>
    <property type="match status" value="1"/>
</dbReference>
<dbReference type="InterPro" id="IPR028871">
    <property type="entry name" value="BlueCu_1_BS"/>
</dbReference>
<dbReference type="SUPFAM" id="SSF101898">
    <property type="entry name" value="NHL repeat"/>
    <property type="match status" value="1"/>
</dbReference>
<dbReference type="InterPro" id="IPR000923">
    <property type="entry name" value="BlueCu_1"/>
</dbReference>
<evidence type="ECO:0000256" key="4">
    <source>
        <dbReference type="ARBA" id="ARBA00023008"/>
    </source>
</evidence>
<dbReference type="RefSeq" id="WP_165788552.1">
    <property type="nucleotide sequence ID" value="NZ_MQWA01000001.1"/>
</dbReference>
<evidence type="ECO:0000313" key="7">
    <source>
        <dbReference type="EMBL" id="PQJ27132.1"/>
    </source>
</evidence>
<feature type="domain" description="Blue (type 1) copper" evidence="5">
    <location>
        <begin position="845"/>
        <end position="957"/>
    </location>
</feature>
<gene>
    <name evidence="7" type="ORF">BSZ32_00530</name>
</gene>
<dbReference type="Proteomes" id="UP000239907">
    <property type="component" value="Unassembled WGS sequence"/>
</dbReference>
<keyword evidence="3" id="KW-0249">Electron transport</keyword>
<keyword evidence="4" id="KW-0186">Copper</keyword>
<keyword evidence="2" id="KW-0479">Metal-binding</keyword>
<protein>
    <submittedName>
        <fullName evidence="7">Uncharacterized protein</fullName>
    </submittedName>
</protein>
<dbReference type="GO" id="GO:0009055">
    <property type="term" value="F:electron transfer activity"/>
    <property type="evidence" value="ECO:0007669"/>
    <property type="project" value="InterPro"/>
</dbReference>
<dbReference type="PANTHER" id="PTHR33546">
    <property type="entry name" value="LARGE, MULTIFUNCTIONAL SECRETED PROTEIN-RELATED"/>
    <property type="match status" value="1"/>
</dbReference>
<keyword evidence="8" id="KW-1185">Reference proteome</keyword>
<feature type="domain" description="DUF6797" evidence="6">
    <location>
        <begin position="144"/>
        <end position="229"/>
    </location>
</feature>
<dbReference type="InterPro" id="IPR008972">
    <property type="entry name" value="Cupredoxin"/>
</dbReference>
<organism evidence="7 8">
    <name type="scientific">Rubritalea profundi</name>
    <dbReference type="NCBI Taxonomy" id="1658618"/>
    <lineage>
        <taxon>Bacteria</taxon>
        <taxon>Pseudomonadati</taxon>
        <taxon>Verrucomicrobiota</taxon>
        <taxon>Verrucomicrobiia</taxon>
        <taxon>Verrucomicrobiales</taxon>
        <taxon>Rubritaleaceae</taxon>
        <taxon>Rubritalea</taxon>
    </lineage>
</organism>
<dbReference type="PANTHER" id="PTHR33546:SF1">
    <property type="entry name" value="LARGE, MULTIFUNCTIONAL SECRETED PROTEIN"/>
    <property type="match status" value="1"/>
</dbReference>
<dbReference type="GO" id="GO:0005507">
    <property type="term" value="F:copper ion binding"/>
    <property type="evidence" value="ECO:0007669"/>
    <property type="project" value="InterPro"/>
</dbReference>
<sequence length="957" mass="106132">MIIKFAILSTLGLTLSSTAKDLNIARVEKHPYVDVSKGRDGYRFAGKLANEVRLYDFYQRQADYYMDSKNRLPKVIPSYPGLDGGEYGHWGKHNQNNYRDNRWNEMGQSGFMGQQMESIAPDTISVLLGNNCYAAFSAKANLSFFRFWQGEFVKFGDFRWGTSSGASPKGKMVFSQSKGRVGSARNATKADAKTVGWQVDKSEQKYIGMHDADGGAIFSYKIKGASVLDSVQALKGCHFVRTLEFADGTPGLIKLALFEASDKGLTLSKNGLAGTSPDGKRPWAVQVEGGAKLVVENQMLILHLSKQVRASQVKLYMGTTEADVANLARSSKQTSLAKRSETRKTRWDKTVTVKGTLAKNDKAYVVDDIPLPMNTANKSLMFMTDIAFDTLGTAYISTLMGEVWQVSGLDASLNNVVWKKIATGLNQPFGLKIWDGKIHVLEREQITYLEDRNNDGEIDFYGNFSNDFKGLDGSHTHSFGMGRDKEGRTHLVSGWTSYRISKDGNKAEPMVTGLRNCMGFGQMSDGTILVGPQEGTSTPTSTLIEIRKGDNYGFKNKEELSTPLGYIPRGVDNSTGGFLEVDSKRWGPLGKKSLIGICYGYGSWYHIMFDKNAAITKHRQIASVPMAGEFSSGVTRGAVNPKDGQVYLVGLDGWGDYAIENGCLHRVRYTGKPLHKPVEYEVFDNGIRIAFSEALDKQSVIKSKNYFAQMWNYNNSRQYGSPEFSIKHPDSLGHDHLPVTSTHLLDNGKSIFVEIPSLQPAMQMHLRMHLKSKAGVTFKTDLFPTIVKQGDFYNFEGAQAKNTTKPNTFVLRSDRDELKNSKLVTQSGKVDEHAKRIKIQTILGLKYDVLKFKVKAGESVALELHNADAMPHNLVLTMPGKKEKVGEAAFKMLNDPNAIKKSYVPDGGLDVIAHTTVVDPKGTHTTYFTAPKEKGEYPYICTFPGHWQVMQGVMIVE</sequence>
<dbReference type="CDD" id="cd04233">
    <property type="entry name" value="Auracyanin"/>
    <property type="match status" value="1"/>
</dbReference>
<proteinExistence type="predicted"/>
<evidence type="ECO:0000256" key="1">
    <source>
        <dbReference type="ARBA" id="ARBA00022448"/>
    </source>
</evidence>
<dbReference type="SUPFAM" id="SSF49503">
    <property type="entry name" value="Cupredoxins"/>
    <property type="match status" value="1"/>
</dbReference>
<dbReference type="AlphaFoldDB" id="A0A2S7TYJ2"/>
<reference evidence="7 8" key="1">
    <citation type="submission" date="2016-12" db="EMBL/GenBank/DDBJ databases">
        <title>Study of bacterial adaptation to deep sea.</title>
        <authorList>
            <person name="Song J."/>
            <person name="Yoshizawa S."/>
            <person name="Kogure K."/>
        </authorList>
    </citation>
    <scope>NUCLEOTIDE SEQUENCE [LARGE SCALE GENOMIC DNA]</scope>
    <source>
        <strain evidence="7 8">SAORIC-165</strain>
    </source>
</reference>
<comment type="caution">
    <text evidence="7">The sequence shown here is derived from an EMBL/GenBank/DDBJ whole genome shotgun (WGS) entry which is preliminary data.</text>
</comment>
<dbReference type="PROSITE" id="PS00196">
    <property type="entry name" value="COPPER_BLUE"/>
    <property type="match status" value="1"/>
</dbReference>